<keyword evidence="3" id="KW-1185">Reference proteome</keyword>
<dbReference type="Proteomes" id="UP000031668">
    <property type="component" value="Unassembled WGS sequence"/>
</dbReference>
<dbReference type="EMBL" id="JWZT01005483">
    <property type="protein sequence ID" value="KII60722.1"/>
    <property type="molecule type" value="Genomic_DNA"/>
</dbReference>
<gene>
    <name evidence="2" type="ORF">RF11_13503</name>
</gene>
<name>A0A0C2IV59_THEKT</name>
<dbReference type="AlphaFoldDB" id="A0A0C2IV59"/>
<protein>
    <submittedName>
        <fullName evidence="2">Uncharacterized protein</fullName>
    </submittedName>
</protein>
<sequence>MLQSVQEQIGDLSSILEDIHDKISELKKLQLTYNTKRRNLSQQHESIDARIDELKKNNKTESQEYGDSIDERDKITRNYQQIIENQMTEQNLVYELEKNMTVYEDQLSVLEHIFENLYKQRHLEQPANVPSTVATTVDMNEILNSLKAEVDYLLSIEYQIQDNVSKMTDLEVELTRLVKYYQSQITSINENIEEVKQHDVNSPLLSTYHLNIEEYTKKHQEANRNLTKATEILKELNTNMTIHHEKYRDALSKYEKLYYQLNPKQQGYQSRR</sequence>
<evidence type="ECO:0000256" key="1">
    <source>
        <dbReference type="SAM" id="Coils"/>
    </source>
</evidence>
<proteinExistence type="predicted"/>
<reference evidence="2 3" key="1">
    <citation type="journal article" date="2014" name="Genome Biol. Evol.">
        <title>The genome of the myxosporean Thelohanellus kitauei shows adaptations to nutrient acquisition within its fish host.</title>
        <authorList>
            <person name="Yang Y."/>
            <person name="Xiong J."/>
            <person name="Zhou Z."/>
            <person name="Huo F."/>
            <person name="Miao W."/>
            <person name="Ran C."/>
            <person name="Liu Y."/>
            <person name="Zhang J."/>
            <person name="Feng J."/>
            <person name="Wang M."/>
            <person name="Wang M."/>
            <person name="Wang L."/>
            <person name="Yao B."/>
        </authorList>
    </citation>
    <scope>NUCLEOTIDE SEQUENCE [LARGE SCALE GENOMIC DNA]</scope>
    <source>
        <strain evidence="2">Wuqing</strain>
    </source>
</reference>
<evidence type="ECO:0000313" key="2">
    <source>
        <dbReference type="EMBL" id="KII60722.1"/>
    </source>
</evidence>
<keyword evidence="1" id="KW-0175">Coiled coil</keyword>
<accession>A0A0C2IV59</accession>
<feature type="coiled-coil region" evidence="1">
    <location>
        <begin position="205"/>
        <end position="239"/>
    </location>
</feature>
<organism evidence="2 3">
    <name type="scientific">Thelohanellus kitauei</name>
    <name type="common">Myxosporean</name>
    <dbReference type="NCBI Taxonomy" id="669202"/>
    <lineage>
        <taxon>Eukaryota</taxon>
        <taxon>Metazoa</taxon>
        <taxon>Cnidaria</taxon>
        <taxon>Myxozoa</taxon>
        <taxon>Myxosporea</taxon>
        <taxon>Bivalvulida</taxon>
        <taxon>Platysporina</taxon>
        <taxon>Myxobolidae</taxon>
        <taxon>Thelohanellus</taxon>
    </lineage>
</organism>
<comment type="caution">
    <text evidence="2">The sequence shown here is derived from an EMBL/GenBank/DDBJ whole genome shotgun (WGS) entry which is preliminary data.</text>
</comment>
<evidence type="ECO:0000313" key="3">
    <source>
        <dbReference type="Proteomes" id="UP000031668"/>
    </source>
</evidence>
<feature type="coiled-coil region" evidence="1">
    <location>
        <begin position="37"/>
        <end position="64"/>
    </location>
</feature>